<dbReference type="AlphaFoldDB" id="A0A6C0F4L2"/>
<protein>
    <submittedName>
        <fullName evidence="1">Uncharacterized protein</fullName>
    </submittedName>
</protein>
<organism evidence="1">
    <name type="scientific">viral metagenome</name>
    <dbReference type="NCBI Taxonomy" id="1070528"/>
    <lineage>
        <taxon>unclassified sequences</taxon>
        <taxon>metagenomes</taxon>
        <taxon>organismal metagenomes</taxon>
    </lineage>
</organism>
<dbReference type="EMBL" id="MN739022">
    <property type="protein sequence ID" value="QHT35509.1"/>
    <property type="molecule type" value="Genomic_DNA"/>
</dbReference>
<proteinExistence type="predicted"/>
<name>A0A6C0F4L2_9ZZZZ</name>
<reference evidence="1" key="1">
    <citation type="journal article" date="2020" name="Nature">
        <title>Giant virus diversity and host interactions through global metagenomics.</title>
        <authorList>
            <person name="Schulz F."/>
            <person name="Roux S."/>
            <person name="Paez-Espino D."/>
            <person name="Jungbluth S."/>
            <person name="Walsh D.A."/>
            <person name="Denef V.J."/>
            <person name="McMahon K.D."/>
            <person name="Konstantinidis K.T."/>
            <person name="Eloe-Fadrosh E.A."/>
            <person name="Kyrpides N.C."/>
            <person name="Woyke T."/>
        </authorList>
    </citation>
    <scope>NUCLEOTIDE SEQUENCE</scope>
    <source>
        <strain evidence="1">GVMAG-M-3300009180-45</strain>
    </source>
</reference>
<accession>A0A6C0F4L2</accession>
<sequence length="74" mass="8880">METPRPILDLDNLEAYDWPDIDWDAISTQELIWVADIYRQIQIRLLSKHNISKAVDTHEDPDPYSKYYVFYCMT</sequence>
<evidence type="ECO:0000313" key="1">
    <source>
        <dbReference type="EMBL" id="QHT35509.1"/>
    </source>
</evidence>